<dbReference type="InterPro" id="IPR016151">
    <property type="entry name" value="DNA_mismatch_repair_MutS_N"/>
</dbReference>
<dbReference type="InterPro" id="IPR036187">
    <property type="entry name" value="DNA_mismatch_repair_MutS_sf"/>
</dbReference>
<dbReference type="OrthoDB" id="121051at2759"/>
<reference evidence="11" key="3">
    <citation type="submission" date="2020-05" db="UniProtKB">
        <authorList>
            <consortium name="EnsemblMetazoa"/>
        </authorList>
    </citation>
    <scope>IDENTIFICATION</scope>
    <source>
        <strain evidence="11">USDA</strain>
    </source>
</reference>
<comment type="similarity">
    <text evidence="1 6 7">Belongs to the DNA mismatch repair MutS family.</text>
</comment>
<feature type="compositionally biased region" description="Acidic residues" evidence="8">
    <location>
        <begin position="220"/>
        <end position="229"/>
    </location>
</feature>
<feature type="compositionally biased region" description="Basic and acidic residues" evidence="8">
    <location>
        <begin position="157"/>
        <end position="171"/>
    </location>
</feature>
<dbReference type="InterPro" id="IPR027417">
    <property type="entry name" value="P-loop_NTPase"/>
</dbReference>
<dbReference type="GO" id="GO:0140664">
    <property type="term" value="F:ATP-dependent DNA damage sensor activity"/>
    <property type="evidence" value="ECO:0007669"/>
    <property type="project" value="InterPro"/>
</dbReference>
<dbReference type="FunFam" id="3.40.1170.10:FF:000002">
    <property type="entry name" value="DNA mismatch repair protein"/>
    <property type="match status" value="1"/>
</dbReference>
<evidence type="ECO:0000259" key="9">
    <source>
        <dbReference type="PROSITE" id="PS50812"/>
    </source>
</evidence>
<dbReference type="InterPro" id="IPR017261">
    <property type="entry name" value="DNA_mismatch_repair_MutS/MSH"/>
</dbReference>
<dbReference type="EMBL" id="DS235235">
    <property type="protein sequence ID" value="EEB13691.1"/>
    <property type="molecule type" value="Genomic_DNA"/>
</dbReference>
<dbReference type="InParanoid" id="E0VJY5"/>
<evidence type="ECO:0000256" key="4">
    <source>
        <dbReference type="ARBA" id="ARBA00022840"/>
    </source>
</evidence>
<dbReference type="OMA" id="TPMMAQY"/>
<dbReference type="InterPro" id="IPR007695">
    <property type="entry name" value="DNA_mismatch_repair_MutS-lik_N"/>
</dbReference>
<dbReference type="FunCoup" id="E0VJY5">
    <property type="interactions" value="1803"/>
</dbReference>
<sequence>MAKQPTLLNFFQKVTSPRSENQNQKCVEKADNFKTPKKPVQNGKDFEICELVWAKLEGYPWWPSLVCQHPKTKKHIRGGEVHVQFFDNPPTRAWVLKKDIEKYSLNSNKRHPKDCKKIDEENLKEACVQADKAYHLDIKDRANLLVDFNNHSFSEENKLDDSLQDTDKNDLDSDVDGDEKTPKKKRKVFVFDSDNSEDEYKPEDEDESSGDDSNLSEICKEEEEEEIEETPPKGVKRKRNQSFKNKSKKTCFNTTIPSTPTTPSVKSKLSHFKNQALTSNSKKPDEEKLDDWPHLKFSFLQPENIMDKKKRRPDHPDYDKKTLYVPEDFKAKATPAVRQWWELKSDHYDCILFFKVGKFYELYHMDAVIGVNELSLTFMKGDFAHSGFPEISYGRFSTILVQKGYKVARVEQTETPEMMTERCKHQSKVTKFDKVVNREICQVTTKGTQIFSFIDGEAKEYETNYLFALAEKTDNSGNIAFGVCFIDTSIGTFHLGQFNDDKFLSRLRIVLSHHPPVQILYEKYQLSGKTMQLLKCAFNSVLQEPLAAETEFWSASKTLSTLAEENHFTKPNENGTKWPDAIKKFLNPADSLGLSPSEDGELAIKALGACVWYLKQCFLDQQLLAMQKFEIYTPINKISEVNFETNMATSVDLGRYMILDSLTLENLEVINNSNGEKHGTLLEKLDHCCTFTGKRLLRQWICTPLCSISGITSRQKAIIELSEKGVIKKIKSMLKGVPDLERLLGKIHTQGNAIRSKTHPDSRAIFFEDKLYSKRKILDFLSALTGFEKVQNLIETLQNEFEWDSELLRQCLLFSPNGKFKDLSEDLNFFKNAFDHDLAKKEGCIIPVSSGVDSEYDSVVKEIKSIEIESNKYLKSQCQFFQTSVKYYGTEKNRFQLEVPDSQAKKANENYEFTSCRKGYKRFTTPETKSFLQRLKQAEDMKSNILKDLRRRIFAQFSDKYENWITAIQCVSLLDALMSLAEYCSLEPGEMCLPEFSEPQINNKPFIDIANGRHPCLSVENGFIPNDIKLGTNSFSNLVLLTGPNMGGKSTLMRQLGLITIMAQMGLKVPAETCKLIPIDRIFTRIGAKDDILAGESTFYVELSEASMILNNATQFSLALIDELGRGTSTYDGTAIAYSVVKELSHRGCRTLFSTHYHILIDDFKESDSVTLGHMACMVETDEEDPSEETVTFLYKFVDGACPKSYGFNAAKLAGIPINIIKAARKKTALLEKESEKRDILKKLFQTEKYSTEEFSKLFNLIRLV</sequence>
<dbReference type="GeneID" id="8235086"/>
<dbReference type="Gene3D" id="2.30.30.140">
    <property type="match status" value="1"/>
</dbReference>
<dbReference type="Gene3D" id="1.10.1420.10">
    <property type="match status" value="2"/>
</dbReference>
<dbReference type="KEGG" id="phu:Phum_PHUM253520"/>
<dbReference type="FunFam" id="1.10.1420.10:FF:000005">
    <property type="entry name" value="DNA mismatch repair protein"/>
    <property type="match status" value="1"/>
</dbReference>
<dbReference type="eggNOG" id="KOG0217">
    <property type="taxonomic scope" value="Eukaryota"/>
</dbReference>
<dbReference type="EMBL" id="AAZO01002940">
    <property type="status" value="NOT_ANNOTATED_CDS"/>
    <property type="molecule type" value="Genomic_DNA"/>
</dbReference>
<dbReference type="SMART" id="SM00533">
    <property type="entry name" value="MUTSd"/>
    <property type="match status" value="1"/>
</dbReference>
<evidence type="ECO:0000256" key="6">
    <source>
        <dbReference type="PIRNR" id="PIRNR037677"/>
    </source>
</evidence>
<dbReference type="SUPFAM" id="SSF53150">
    <property type="entry name" value="DNA repair protein MutS, domain II"/>
    <property type="match status" value="1"/>
</dbReference>
<dbReference type="VEuPathDB" id="VectorBase:PHUM253520"/>
<dbReference type="InterPro" id="IPR000313">
    <property type="entry name" value="PWWP_dom"/>
</dbReference>
<dbReference type="STRING" id="121224.E0VJY5"/>
<evidence type="ECO:0000313" key="11">
    <source>
        <dbReference type="EnsemblMetazoa" id="PHUM253520-PA"/>
    </source>
</evidence>
<dbReference type="PANTHER" id="PTHR11361:SF148">
    <property type="entry name" value="DNA MISMATCH REPAIR PROTEIN MSH6"/>
    <property type="match status" value="1"/>
</dbReference>
<dbReference type="SUPFAM" id="SSF55271">
    <property type="entry name" value="DNA repair protein MutS, domain I"/>
    <property type="match status" value="1"/>
</dbReference>
<evidence type="ECO:0000313" key="12">
    <source>
        <dbReference type="Proteomes" id="UP000009046"/>
    </source>
</evidence>
<reference evidence="10" key="2">
    <citation type="submission" date="2007-04" db="EMBL/GenBank/DDBJ databases">
        <title>The genome of the human body louse.</title>
        <authorList>
            <consortium name="The Human Body Louse Genome Consortium"/>
            <person name="Kirkness E."/>
            <person name="Walenz B."/>
            <person name="Hass B."/>
            <person name="Bruggner R."/>
            <person name="Strausberg R."/>
        </authorList>
    </citation>
    <scope>NUCLEOTIDE SEQUENCE</scope>
    <source>
        <strain evidence="10">USDA</strain>
    </source>
</reference>
<keyword evidence="5 6" id="KW-0238">DNA-binding</keyword>
<dbReference type="SUPFAM" id="SSF63748">
    <property type="entry name" value="Tudor/PWWP/MBT"/>
    <property type="match status" value="1"/>
</dbReference>
<feature type="domain" description="PWWP" evidence="9">
    <location>
        <begin position="48"/>
        <end position="95"/>
    </location>
</feature>
<keyword evidence="2 6" id="KW-0547">Nucleotide-binding</keyword>
<dbReference type="HOGENOM" id="CLU_002472_1_3_1"/>
<dbReference type="InterPro" id="IPR045076">
    <property type="entry name" value="MutS"/>
</dbReference>
<evidence type="ECO:0000256" key="8">
    <source>
        <dbReference type="SAM" id="MobiDB-lite"/>
    </source>
</evidence>
<keyword evidence="6 7" id="KW-0234">DNA repair</keyword>
<comment type="function">
    <text evidence="6 7">Component of the post-replicative DNA mismatch repair system (MMR).</text>
</comment>
<evidence type="ECO:0000256" key="3">
    <source>
        <dbReference type="ARBA" id="ARBA00022763"/>
    </source>
</evidence>
<dbReference type="CDD" id="cd05837">
    <property type="entry name" value="PWWP_MSH6"/>
    <property type="match status" value="1"/>
</dbReference>
<proteinExistence type="inferred from homology"/>
<keyword evidence="3 6" id="KW-0227">DNA damage</keyword>
<reference evidence="10" key="1">
    <citation type="submission" date="2007-04" db="EMBL/GenBank/DDBJ databases">
        <title>Annotation of Pediculus humanus corporis strain USDA.</title>
        <authorList>
            <person name="Kirkness E."/>
            <person name="Hannick L."/>
            <person name="Hass B."/>
            <person name="Bruggner R."/>
            <person name="Lawson D."/>
            <person name="Bidwell S."/>
            <person name="Joardar V."/>
            <person name="Caler E."/>
            <person name="Walenz B."/>
            <person name="Inman J."/>
            <person name="Schobel S."/>
            <person name="Galinsky K."/>
            <person name="Amedeo P."/>
            <person name="Strausberg R."/>
        </authorList>
    </citation>
    <scope>NUCLEOTIDE SEQUENCE</scope>
    <source>
        <strain evidence="10">USDA</strain>
    </source>
</reference>
<dbReference type="RefSeq" id="XP_002426429.1">
    <property type="nucleotide sequence ID" value="XM_002426384.1"/>
</dbReference>
<protein>
    <recommendedName>
        <fullName evidence="6">DNA mismatch repair protein</fullName>
    </recommendedName>
</protein>
<dbReference type="GO" id="GO:0006298">
    <property type="term" value="P:mismatch repair"/>
    <property type="evidence" value="ECO:0007669"/>
    <property type="project" value="InterPro"/>
</dbReference>
<accession>E0VJY5</accession>
<dbReference type="Pfam" id="PF05190">
    <property type="entry name" value="MutS_IV"/>
    <property type="match status" value="1"/>
</dbReference>
<dbReference type="InterPro" id="IPR036678">
    <property type="entry name" value="MutS_con_dom_sf"/>
</dbReference>
<gene>
    <name evidence="11" type="primary">8235086</name>
    <name evidence="10" type="ORF">Phum_PHUM253520</name>
</gene>
<feature type="compositionally biased region" description="Acidic residues" evidence="8">
    <location>
        <begin position="194"/>
        <end position="210"/>
    </location>
</feature>
<dbReference type="Pfam" id="PF00855">
    <property type="entry name" value="PWWP"/>
    <property type="match status" value="1"/>
</dbReference>
<dbReference type="InterPro" id="IPR007696">
    <property type="entry name" value="DNA_mismatch_repair_MutS_core"/>
</dbReference>
<evidence type="ECO:0000256" key="2">
    <source>
        <dbReference type="ARBA" id="ARBA00022741"/>
    </source>
</evidence>
<dbReference type="InterPro" id="IPR007860">
    <property type="entry name" value="DNA_mmatch_repair_MutS_con_dom"/>
</dbReference>
<dbReference type="Gene3D" id="3.30.420.110">
    <property type="entry name" value="MutS, connector domain"/>
    <property type="match status" value="1"/>
</dbReference>
<dbReference type="Gene3D" id="3.40.1170.10">
    <property type="entry name" value="DNA repair protein MutS, domain I"/>
    <property type="match status" value="1"/>
</dbReference>
<keyword evidence="4 6" id="KW-0067">ATP-binding</keyword>
<evidence type="ECO:0000256" key="1">
    <source>
        <dbReference type="ARBA" id="ARBA00006271"/>
    </source>
</evidence>
<dbReference type="PROSITE" id="PS50812">
    <property type="entry name" value="PWWP"/>
    <property type="match status" value="1"/>
</dbReference>
<dbReference type="EnsemblMetazoa" id="PHUM253520-RA">
    <property type="protein sequence ID" value="PHUM253520-PA"/>
    <property type="gene ID" value="PHUM253520"/>
</dbReference>
<feature type="region of interest" description="Disordered" evidence="8">
    <location>
        <begin position="157"/>
        <end position="266"/>
    </location>
</feature>
<dbReference type="GO" id="GO:0005524">
    <property type="term" value="F:ATP binding"/>
    <property type="evidence" value="ECO:0007669"/>
    <property type="project" value="UniProtKB-UniRule"/>
</dbReference>
<dbReference type="Pfam" id="PF05192">
    <property type="entry name" value="MutS_III"/>
    <property type="match status" value="1"/>
</dbReference>
<dbReference type="GO" id="GO:0032301">
    <property type="term" value="C:MutSalpha complex"/>
    <property type="evidence" value="ECO:0007669"/>
    <property type="project" value="TreeGrafter"/>
</dbReference>
<evidence type="ECO:0000313" key="10">
    <source>
        <dbReference type="EMBL" id="EEB13691.1"/>
    </source>
</evidence>
<dbReference type="AlphaFoldDB" id="E0VJY5"/>
<dbReference type="SMART" id="SM00293">
    <property type="entry name" value="PWWP"/>
    <property type="match status" value="1"/>
</dbReference>
<evidence type="ECO:0000256" key="5">
    <source>
        <dbReference type="ARBA" id="ARBA00023125"/>
    </source>
</evidence>
<dbReference type="InterPro" id="IPR000432">
    <property type="entry name" value="DNA_mismatch_repair_MutS_C"/>
</dbReference>
<dbReference type="Pfam" id="PF05188">
    <property type="entry name" value="MutS_II"/>
    <property type="match status" value="1"/>
</dbReference>
<keyword evidence="12" id="KW-1185">Reference proteome</keyword>
<dbReference type="Pfam" id="PF01624">
    <property type="entry name" value="MutS_I"/>
    <property type="match status" value="1"/>
</dbReference>
<feature type="compositionally biased region" description="Low complexity" evidence="8">
    <location>
        <begin position="254"/>
        <end position="264"/>
    </location>
</feature>
<dbReference type="NCBIfam" id="NF003810">
    <property type="entry name" value="PRK05399.1"/>
    <property type="match status" value="1"/>
</dbReference>
<dbReference type="InterPro" id="IPR007861">
    <property type="entry name" value="DNA_mismatch_repair_MutS_clamp"/>
</dbReference>
<dbReference type="PANTHER" id="PTHR11361">
    <property type="entry name" value="DNA MISMATCH REPAIR PROTEIN MUTS FAMILY MEMBER"/>
    <property type="match status" value="1"/>
</dbReference>
<evidence type="ECO:0000256" key="7">
    <source>
        <dbReference type="RuleBase" id="RU003756"/>
    </source>
</evidence>
<name>E0VJY5_PEDHC</name>
<feature type="compositionally biased region" description="Basic residues" evidence="8">
    <location>
        <begin position="234"/>
        <end position="249"/>
    </location>
</feature>
<dbReference type="Proteomes" id="UP000009046">
    <property type="component" value="Unassembled WGS sequence"/>
</dbReference>
<dbReference type="Gene3D" id="3.40.50.300">
    <property type="entry name" value="P-loop containing nucleotide triphosphate hydrolases"/>
    <property type="match status" value="1"/>
</dbReference>
<dbReference type="Pfam" id="PF00488">
    <property type="entry name" value="MutS_V"/>
    <property type="match status" value="1"/>
</dbReference>
<dbReference type="CTD" id="8235086"/>
<dbReference type="GO" id="GO:0030983">
    <property type="term" value="F:mismatched DNA binding"/>
    <property type="evidence" value="ECO:0007669"/>
    <property type="project" value="UniProtKB-UniRule"/>
</dbReference>
<dbReference type="PROSITE" id="PS00486">
    <property type="entry name" value="DNA_MISMATCH_REPAIR_2"/>
    <property type="match status" value="1"/>
</dbReference>
<dbReference type="PIRSF" id="PIRSF037677">
    <property type="entry name" value="DNA_mis_repair_Msh6"/>
    <property type="match status" value="1"/>
</dbReference>
<dbReference type="SMART" id="SM00534">
    <property type="entry name" value="MUTSac"/>
    <property type="match status" value="1"/>
</dbReference>
<dbReference type="SUPFAM" id="SSF48334">
    <property type="entry name" value="DNA repair protein MutS, domain III"/>
    <property type="match status" value="1"/>
</dbReference>
<organism>
    <name type="scientific">Pediculus humanus subsp. corporis</name>
    <name type="common">Body louse</name>
    <dbReference type="NCBI Taxonomy" id="121224"/>
    <lineage>
        <taxon>Eukaryota</taxon>
        <taxon>Metazoa</taxon>
        <taxon>Ecdysozoa</taxon>
        <taxon>Arthropoda</taxon>
        <taxon>Hexapoda</taxon>
        <taxon>Insecta</taxon>
        <taxon>Pterygota</taxon>
        <taxon>Neoptera</taxon>
        <taxon>Paraneoptera</taxon>
        <taxon>Psocodea</taxon>
        <taxon>Troctomorpha</taxon>
        <taxon>Phthiraptera</taxon>
        <taxon>Anoplura</taxon>
        <taxon>Pediculidae</taxon>
        <taxon>Pediculus</taxon>
    </lineage>
</organism>
<dbReference type="SUPFAM" id="SSF52540">
    <property type="entry name" value="P-loop containing nucleoside triphosphate hydrolases"/>
    <property type="match status" value="1"/>
</dbReference>